<dbReference type="RefSeq" id="WP_171781902.1">
    <property type="nucleotide sequence ID" value="NZ_BAAAML010000002.1"/>
</dbReference>
<sequence length="707" mass="72981">MLTHDVEYLPLTGSPGGLADLSATAARAAGALAETSSGLARVARHLEGHVSGAVDGARRLLAELRAETELCADVLAETSRALAERSACLAGEQQDAHRAILARDEAHVRVARAADDEADARRVALDPFDPRHPSWSQLAWQARLAGATARSDVTAAESRWRAARDAKVTGSRSTAPRLAGLAHVRAVRLATSAGTTPPAFTTSWRSGVDLSGLVRAVAPGLDREARSAARDELLAAVVAAGDDPVLWTAFWESTTPAELYAAIGVTPVDDDAALALADGLAAWAESATPSALRDLGHSLVDDLPGSFVELGDRAGLAATLLAPMLPAGVHVGAADALVERRQRQGDDADLLATGAVSVAVADGLAARPQAALDHLAPSDEEIPAMVDHWFGTAPTDGWPDGGAAVTGLLAAAVAAGTGSDDVDQQSRSALLVSTATRELVTDHGLLAGPYPVSDEAGRNVADAYAPYLVSAGDTVHQQLHDMPQPEPGVAGRPQLAEGTGVYAPVVQPLLDAFAFRDVVAATSSTETASGHWVERVDRYLDDAVAEVVAPGRGLADAEALTAGATRDAAAVLGSITSGTIVAARADQEATARTAGWFSSGLSLATTRSPSGASLAATGVSTLLPPLLPDGVEAARGEVLRTEPELRAWVTGRFGEAVRDQLAAQGFSAEEVDRATERLDPDSKTLRDTFGNTFAINADLRRELGDLT</sequence>
<proteinExistence type="predicted"/>
<evidence type="ECO:0000313" key="1">
    <source>
        <dbReference type="EMBL" id="NOV95623.1"/>
    </source>
</evidence>
<keyword evidence="2" id="KW-1185">Reference proteome</keyword>
<comment type="caution">
    <text evidence="1">The sequence shown here is derived from an EMBL/GenBank/DDBJ whole genome shotgun (WGS) entry which is preliminary data.</text>
</comment>
<dbReference type="Proteomes" id="UP000757540">
    <property type="component" value="Unassembled WGS sequence"/>
</dbReference>
<accession>A0ABX2A1Z3</accession>
<gene>
    <name evidence="1" type="ORF">HDG69_000176</name>
</gene>
<evidence type="ECO:0000313" key="2">
    <source>
        <dbReference type="Proteomes" id="UP000757540"/>
    </source>
</evidence>
<organism evidence="1 2">
    <name type="scientific">Isoptericola halotolerans</name>
    <dbReference type="NCBI Taxonomy" id="300560"/>
    <lineage>
        <taxon>Bacteria</taxon>
        <taxon>Bacillati</taxon>
        <taxon>Actinomycetota</taxon>
        <taxon>Actinomycetes</taxon>
        <taxon>Micrococcales</taxon>
        <taxon>Promicromonosporaceae</taxon>
        <taxon>Isoptericola</taxon>
    </lineage>
</organism>
<reference evidence="1 2" key="1">
    <citation type="submission" date="2020-05" db="EMBL/GenBank/DDBJ databases">
        <title>Genomic Encyclopedia of Type Strains, Phase III (KMG-III): the genomes of soil and plant-associated and newly described type strains.</title>
        <authorList>
            <person name="Whitman W."/>
        </authorList>
    </citation>
    <scope>NUCLEOTIDE SEQUENCE [LARGE SCALE GENOMIC DNA]</scope>
    <source>
        <strain evidence="1 2">KCTC 19046</strain>
    </source>
</reference>
<dbReference type="EMBL" id="JABEZU010000001">
    <property type="protein sequence ID" value="NOV95623.1"/>
    <property type="molecule type" value="Genomic_DNA"/>
</dbReference>
<protein>
    <submittedName>
        <fullName evidence="1">Uncharacterized protein</fullName>
    </submittedName>
</protein>
<name>A0ABX2A1Z3_9MICO</name>